<feature type="binding site" description="axial binding residue" evidence="6">
    <location>
        <position position="94"/>
    </location>
    <ligand>
        <name>heme c</name>
        <dbReference type="ChEBI" id="CHEBI:61717"/>
        <label>1</label>
    </ligand>
    <ligandPart>
        <name>Fe</name>
        <dbReference type="ChEBI" id="CHEBI:18248"/>
    </ligandPart>
</feature>
<organism evidence="9 10">
    <name type="scientific">Desulfuromonas acetoxidans (strain DSM 684 / 11070)</name>
    <dbReference type="NCBI Taxonomy" id="281689"/>
    <lineage>
        <taxon>Bacteria</taxon>
        <taxon>Pseudomonadati</taxon>
        <taxon>Thermodesulfobacteriota</taxon>
        <taxon>Desulfuromonadia</taxon>
        <taxon>Desulfuromonadales</taxon>
        <taxon>Desulfuromonadaceae</taxon>
        <taxon>Desulfuromonas</taxon>
    </lineage>
</organism>
<evidence type="ECO:0000256" key="6">
    <source>
        <dbReference type="PIRSR" id="PIRSR602322-1"/>
    </source>
</evidence>
<evidence type="ECO:0000313" key="9">
    <source>
        <dbReference type="EMBL" id="EAT14269.1"/>
    </source>
</evidence>
<gene>
    <name evidence="9" type="ORF">Dace_0119</name>
</gene>
<evidence type="ECO:0000256" key="1">
    <source>
        <dbReference type="ARBA" id="ARBA00022448"/>
    </source>
</evidence>
<dbReference type="GO" id="GO:0046872">
    <property type="term" value="F:metal ion binding"/>
    <property type="evidence" value="ECO:0007669"/>
    <property type="project" value="UniProtKB-KW"/>
</dbReference>
<evidence type="ECO:0000256" key="5">
    <source>
        <dbReference type="ARBA" id="ARBA00023004"/>
    </source>
</evidence>
<feature type="binding site" description="axial binding residue" evidence="6">
    <location>
        <position position="50"/>
    </location>
    <ligand>
        <name>heme c</name>
        <dbReference type="ChEBI" id="CHEBI:61717"/>
        <label>1</label>
    </ligand>
    <ligandPart>
        <name>Fe</name>
        <dbReference type="ChEBI" id="CHEBI:18248"/>
    </ligandPart>
</feature>
<proteinExistence type="predicted"/>
<evidence type="ECO:0000256" key="3">
    <source>
        <dbReference type="ARBA" id="ARBA00022723"/>
    </source>
</evidence>
<evidence type="ECO:0000313" key="10">
    <source>
        <dbReference type="Proteomes" id="UP000005695"/>
    </source>
</evidence>
<comment type="cofactor">
    <cofactor evidence="6">
        <name>heme c</name>
        <dbReference type="ChEBI" id="CHEBI:61717"/>
    </cofactor>
    <text evidence="6">Binds 4 heme c groups covalently per monomer.</text>
</comment>
<name>Q1JVK1_DESA6</name>
<evidence type="ECO:0000256" key="7">
    <source>
        <dbReference type="SAM" id="MobiDB-lite"/>
    </source>
</evidence>
<feature type="binding site" description="axial binding residue" evidence="6">
    <location>
        <position position="90"/>
    </location>
    <ligand>
        <name>heme c</name>
        <dbReference type="ChEBI" id="CHEBI:61717"/>
        <label>1</label>
    </ligand>
    <ligandPart>
        <name>Fe</name>
        <dbReference type="ChEBI" id="CHEBI:18248"/>
    </ligandPart>
</feature>
<dbReference type="InterPro" id="IPR002322">
    <property type="entry name" value="Cyt_c_III"/>
</dbReference>
<dbReference type="GO" id="GO:0020037">
    <property type="term" value="F:heme binding"/>
    <property type="evidence" value="ECO:0007669"/>
    <property type="project" value="InterPro"/>
</dbReference>
<dbReference type="CDD" id="cd08168">
    <property type="entry name" value="Cytochrom_C3"/>
    <property type="match status" value="1"/>
</dbReference>
<feature type="binding site" description="axial binding residue" evidence="6">
    <location>
        <position position="56"/>
    </location>
    <ligand>
        <name>heme c</name>
        <dbReference type="ChEBI" id="CHEBI:61717"/>
        <label>1</label>
    </ligand>
    <ligandPart>
        <name>Fe</name>
        <dbReference type="ChEBI" id="CHEBI:18248"/>
    </ligandPart>
</feature>
<feature type="binding site" description="axial binding residue" evidence="6">
    <location>
        <position position="48"/>
    </location>
    <ligand>
        <name>heme c</name>
        <dbReference type="ChEBI" id="CHEBI:61717"/>
        <label>1</label>
    </ligand>
    <ligandPart>
        <name>Fe</name>
        <dbReference type="ChEBI" id="CHEBI:18248"/>
    </ligandPart>
</feature>
<evidence type="ECO:0000256" key="2">
    <source>
        <dbReference type="ARBA" id="ARBA00022617"/>
    </source>
</evidence>
<reference evidence="9" key="2">
    <citation type="submission" date="2006-05" db="EMBL/GenBank/DDBJ databases">
        <title>Sequencing of the draft genome and assembly of Desulfuromonas acetoxidans DSM 684.</title>
        <authorList>
            <consortium name="US DOE Joint Genome Institute (JGI-PGF)"/>
            <person name="Copeland A."/>
            <person name="Lucas S."/>
            <person name="Lapidus A."/>
            <person name="Barry K."/>
            <person name="Detter J.C."/>
            <person name="Glavina del Rio T."/>
            <person name="Hammon N."/>
            <person name="Israni S."/>
            <person name="Dalin E."/>
            <person name="Tice H."/>
            <person name="Bruce D."/>
            <person name="Pitluck S."/>
            <person name="Richardson P."/>
        </authorList>
    </citation>
    <scope>NUCLEOTIDE SEQUENCE [LARGE SCALE GENOMIC DNA]</scope>
    <source>
        <strain evidence="9">DSM 684</strain>
    </source>
</reference>
<feature type="chain" id="PRO_5004192267" evidence="8">
    <location>
        <begin position="23"/>
        <end position="110"/>
    </location>
</feature>
<accession>Q1JVK1</accession>
<feature type="binding site" description="axial binding residue" evidence="6">
    <location>
        <position position="45"/>
    </location>
    <ligand>
        <name>heme c</name>
        <dbReference type="ChEBI" id="CHEBI:61717"/>
        <label>1</label>
    </ligand>
    <ligandPart>
        <name>Fe</name>
        <dbReference type="ChEBI" id="CHEBI:18248"/>
    </ligandPart>
</feature>
<keyword evidence="5 6" id="KW-0408">Iron</keyword>
<reference evidence="9" key="1">
    <citation type="submission" date="2006-05" db="EMBL/GenBank/DDBJ databases">
        <title>Annotation of the draft genome assembly of Desulfuromonas acetoxidans DSM 684.</title>
        <authorList>
            <consortium name="US DOE Joint Genome Institute (JGI-ORNL)"/>
            <person name="Larimer F."/>
            <person name="Land M."/>
            <person name="Hauser L."/>
        </authorList>
    </citation>
    <scope>NUCLEOTIDE SEQUENCE [LARGE SCALE GENOMIC DNA]</scope>
    <source>
        <strain evidence="9">DSM 684</strain>
    </source>
</reference>
<keyword evidence="1" id="KW-0813">Transport</keyword>
<protein>
    <submittedName>
        <fullName evidence="9">Uncharacterized protein</fullName>
    </submittedName>
</protein>
<feature type="binding site" description="axial binding residue" evidence="6">
    <location>
        <position position="93"/>
    </location>
    <ligand>
        <name>heme c</name>
        <dbReference type="ChEBI" id="CHEBI:61717"/>
        <label>1</label>
    </ligand>
    <ligandPart>
        <name>Fe</name>
        <dbReference type="ChEBI" id="CHEBI:18248"/>
    </ligandPart>
</feature>
<dbReference type="GO" id="GO:0009055">
    <property type="term" value="F:electron transfer activity"/>
    <property type="evidence" value="ECO:0007669"/>
    <property type="project" value="InterPro"/>
</dbReference>
<dbReference type="Gene3D" id="3.90.10.10">
    <property type="entry name" value="Cytochrome C3"/>
    <property type="match status" value="1"/>
</dbReference>
<sequence>MTMNRLLWSAILALLWMTQSAALELTNSHGTVRFNHDEHKMYVECQTCHHAKTESCRRCHPKNNAFGRAKIFHMLCRSCHKSRQAGPTECQGCHQQKETAETLDYSRLGE</sequence>
<keyword evidence="3 6" id="KW-0479">Metal-binding</keyword>
<feature type="binding site" description="axial binding residue" evidence="6">
    <location>
        <position position="39"/>
    </location>
    <ligand>
        <name>heme c</name>
        <dbReference type="ChEBI" id="CHEBI:61717"/>
        <label>1</label>
    </ligand>
    <ligandPart>
        <name>Fe</name>
        <dbReference type="ChEBI" id="CHEBI:18248"/>
    </ligandPart>
</feature>
<feature type="binding site" description="axial binding residue" evidence="6">
    <location>
        <position position="36"/>
    </location>
    <ligand>
        <name>heme c</name>
        <dbReference type="ChEBI" id="CHEBI:61717"/>
        <label>1</label>
    </ligand>
    <ligandPart>
        <name>Fe</name>
        <dbReference type="ChEBI" id="CHEBI:18248"/>
    </ligandPart>
</feature>
<feature type="region of interest" description="Disordered" evidence="7">
    <location>
        <begin position="83"/>
        <end position="110"/>
    </location>
</feature>
<evidence type="ECO:0000256" key="4">
    <source>
        <dbReference type="ARBA" id="ARBA00022982"/>
    </source>
</evidence>
<dbReference type="Proteomes" id="UP000005695">
    <property type="component" value="Unassembled WGS sequence"/>
</dbReference>
<feature type="signal peptide" evidence="8">
    <location>
        <begin position="1"/>
        <end position="22"/>
    </location>
</feature>
<dbReference type="PRINTS" id="PR00609">
    <property type="entry name" value="CYTOCHROMEC3"/>
</dbReference>
<evidence type="ECO:0000256" key="8">
    <source>
        <dbReference type="SAM" id="SignalP"/>
    </source>
</evidence>
<keyword evidence="2 6" id="KW-0349">Heme</keyword>
<dbReference type="SUPFAM" id="SSF48695">
    <property type="entry name" value="Multiheme cytochromes"/>
    <property type="match status" value="1"/>
</dbReference>
<comment type="caution">
    <text evidence="9">The sequence shown here is derived from an EMBL/GenBank/DDBJ whole genome shotgun (WGS) entry which is preliminary data.</text>
</comment>
<keyword evidence="10" id="KW-1185">Reference proteome</keyword>
<dbReference type="AlphaFoldDB" id="Q1JVK1"/>
<keyword evidence="4" id="KW-0249">Electron transport</keyword>
<dbReference type="EMBL" id="AAEW02000037">
    <property type="protein sequence ID" value="EAT14269.1"/>
    <property type="molecule type" value="Genomic_DNA"/>
</dbReference>
<keyword evidence="8" id="KW-0732">Signal</keyword>
<dbReference type="InterPro" id="IPR036280">
    <property type="entry name" value="Multihaem_cyt_sf"/>
</dbReference>
<feature type="binding site" description="axial binding residue" evidence="6">
    <location>
        <position position="49"/>
    </location>
    <ligand>
        <name>heme c</name>
        <dbReference type="ChEBI" id="CHEBI:61717"/>
        <label>1</label>
    </ligand>
    <ligandPart>
        <name>Fe</name>
        <dbReference type="ChEBI" id="CHEBI:18248"/>
    </ligandPart>
</feature>